<name>A0A225VSR2_9STRA</name>
<dbReference type="EMBL" id="NBNE01003335">
    <property type="protein sequence ID" value="OWZ07948.1"/>
    <property type="molecule type" value="Genomic_DNA"/>
</dbReference>
<evidence type="ECO:0000313" key="3">
    <source>
        <dbReference type="Proteomes" id="UP000198211"/>
    </source>
</evidence>
<dbReference type="OrthoDB" id="115973at2759"/>
<reference evidence="3" key="1">
    <citation type="submission" date="2017-03" db="EMBL/GenBank/DDBJ databases">
        <title>Phytopthora megakarya and P. palmivora, two closely related causual agents of cacao black pod achieved similar genome size and gene model numbers by different mechanisms.</title>
        <authorList>
            <person name="Ali S."/>
            <person name="Shao J."/>
            <person name="Larry D.J."/>
            <person name="Kronmiller B."/>
            <person name="Shen D."/>
            <person name="Strem M.D."/>
            <person name="Melnick R.L."/>
            <person name="Guiltinan M.J."/>
            <person name="Tyler B.M."/>
            <person name="Meinhardt L.W."/>
            <person name="Bailey B.A."/>
        </authorList>
    </citation>
    <scope>NUCLEOTIDE SEQUENCE [LARGE SCALE GENOMIC DNA]</scope>
    <source>
        <strain evidence="3">zdho120</strain>
    </source>
</reference>
<feature type="region of interest" description="Disordered" evidence="1">
    <location>
        <begin position="1"/>
        <end position="37"/>
    </location>
</feature>
<keyword evidence="3" id="KW-1185">Reference proteome</keyword>
<accession>A0A225VSR2</accession>
<proteinExistence type="predicted"/>
<protein>
    <submittedName>
        <fullName evidence="2">Multidrug/Oligosaccharidyl-lipid/Polysaccharide (MOP) Flippase transporter</fullName>
    </submittedName>
</protein>
<organism evidence="2 3">
    <name type="scientific">Phytophthora megakarya</name>
    <dbReference type="NCBI Taxonomy" id="4795"/>
    <lineage>
        <taxon>Eukaryota</taxon>
        <taxon>Sar</taxon>
        <taxon>Stramenopiles</taxon>
        <taxon>Oomycota</taxon>
        <taxon>Peronosporomycetes</taxon>
        <taxon>Peronosporales</taxon>
        <taxon>Peronosporaceae</taxon>
        <taxon>Phytophthora</taxon>
    </lineage>
</organism>
<evidence type="ECO:0000313" key="2">
    <source>
        <dbReference type="EMBL" id="OWZ07948.1"/>
    </source>
</evidence>
<gene>
    <name evidence="2" type="ORF">PHMEG_00019585</name>
</gene>
<sequence length="37" mass="3851">MRGSLGSSAQGPPSQIPSGPTTRAPRSGFLRVRTRSP</sequence>
<evidence type="ECO:0000256" key="1">
    <source>
        <dbReference type="SAM" id="MobiDB-lite"/>
    </source>
</evidence>
<feature type="compositionally biased region" description="Polar residues" evidence="1">
    <location>
        <begin position="1"/>
        <end position="21"/>
    </location>
</feature>
<comment type="caution">
    <text evidence="2">The sequence shown here is derived from an EMBL/GenBank/DDBJ whole genome shotgun (WGS) entry which is preliminary data.</text>
</comment>
<dbReference type="Proteomes" id="UP000198211">
    <property type="component" value="Unassembled WGS sequence"/>
</dbReference>
<dbReference type="AlphaFoldDB" id="A0A225VSR2"/>